<reference evidence="3 4" key="1">
    <citation type="submission" date="2021-02" db="EMBL/GenBank/DDBJ databases">
        <title>Niveibacterium changnyeongensis HC41.</title>
        <authorList>
            <person name="Kang M."/>
        </authorList>
    </citation>
    <scope>NUCLEOTIDE SEQUENCE [LARGE SCALE GENOMIC DNA]</scope>
    <source>
        <strain evidence="3 4">HC41</strain>
    </source>
</reference>
<dbReference type="RefSeq" id="WP_206254580.1">
    <property type="nucleotide sequence ID" value="NZ_CP071060.1"/>
</dbReference>
<keyword evidence="2" id="KW-1133">Transmembrane helix</keyword>
<keyword evidence="2" id="KW-0812">Transmembrane</keyword>
<organism evidence="3 4">
    <name type="scientific">Niveibacterium microcysteis</name>
    <dbReference type="NCBI Taxonomy" id="2811415"/>
    <lineage>
        <taxon>Bacteria</taxon>
        <taxon>Pseudomonadati</taxon>
        <taxon>Pseudomonadota</taxon>
        <taxon>Betaproteobacteria</taxon>
        <taxon>Rhodocyclales</taxon>
        <taxon>Rhodocyclaceae</taxon>
        <taxon>Niveibacterium</taxon>
    </lineage>
</organism>
<feature type="transmembrane region" description="Helical" evidence="2">
    <location>
        <begin position="20"/>
        <end position="41"/>
    </location>
</feature>
<protein>
    <submittedName>
        <fullName evidence="3">Uncharacterized protein</fullName>
    </submittedName>
</protein>
<evidence type="ECO:0000256" key="2">
    <source>
        <dbReference type="SAM" id="Phobius"/>
    </source>
</evidence>
<evidence type="ECO:0000313" key="4">
    <source>
        <dbReference type="Proteomes" id="UP000663570"/>
    </source>
</evidence>
<accession>A0ABX7MBY3</accession>
<evidence type="ECO:0000256" key="1">
    <source>
        <dbReference type="SAM" id="MobiDB-lite"/>
    </source>
</evidence>
<keyword evidence="4" id="KW-1185">Reference proteome</keyword>
<feature type="region of interest" description="Disordered" evidence="1">
    <location>
        <begin position="79"/>
        <end position="102"/>
    </location>
</feature>
<sequence>MIRPSPSAMPLRAPKKGHLLLDYFLPALISLVCLFAVTGLARHFTKSAALRSTLSVVLVILGLLISFFFFFGLGTLRRGHQQPAPTHGSIEAPALHSPVRLS</sequence>
<gene>
    <name evidence="3" type="ORF">JY500_21630</name>
</gene>
<dbReference type="EMBL" id="CP071060">
    <property type="protein sequence ID" value="QSI77012.1"/>
    <property type="molecule type" value="Genomic_DNA"/>
</dbReference>
<name>A0ABX7MBY3_9RHOO</name>
<feature type="transmembrane region" description="Helical" evidence="2">
    <location>
        <begin position="53"/>
        <end position="73"/>
    </location>
</feature>
<evidence type="ECO:0000313" key="3">
    <source>
        <dbReference type="EMBL" id="QSI77012.1"/>
    </source>
</evidence>
<proteinExistence type="predicted"/>
<keyword evidence="2" id="KW-0472">Membrane</keyword>
<dbReference type="Proteomes" id="UP000663570">
    <property type="component" value="Chromosome"/>
</dbReference>